<accession>A0A5F9CRC0</accession>
<dbReference type="InParanoid" id="A0A5F9CRC0"/>
<reference evidence="2 3" key="1">
    <citation type="journal article" date="2011" name="Nature">
        <title>A high-resolution map of human evolutionary constraint using 29 mammals.</title>
        <authorList>
            <person name="Lindblad-Toh K."/>
            <person name="Garber M."/>
            <person name="Zuk O."/>
            <person name="Lin M.F."/>
            <person name="Parker B.J."/>
            <person name="Washietl S."/>
            <person name="Kheradpour P."/>
            <person name="Ernst J."/>
            <person name="Jordan G."/>
            <person name="Mauceli E."/>
            <person name="Ward L.D."/>
            <person name="Lowe C.B."/>
            <person name="Holloway A.K."/>
            <person name="Clamp M."/>
            <person name="Gnerre S."/>
            <person name="Alfoldi J."/>
            <person name="Beal K."/>
            <person name="Chang J."/>
            <person name="Clawson H."/>
            <person name="Cuff J."/>
            <person name="Di Palma F."/>
            <person name="Fitzgerald S."/>
            <person name="Flicek P."/>
            <person name="Guttman M."/>
            <person name="Hubisz M.J."/>
            <person name="Jaffe D.B."/>
            <person name="Jungreis I."/>
            <person name="Kent W.J."/>
            <person name="Kostka D."/>
            <person name="Lara M."/>
            <person name="Martins A.L."/>
            <person name="Massingham T."/>
            <person name="Moltke I."/>
            <person name="Raney B.J."/>
            <person name="Rasmussen M.D."/>
            <person name="Robinson J."/>
            <person name="Stark A."/>
            <person name="Vilella A.J."/>
            <person name="Wen J."/>
            <person name="Xie X."/>
            <person name="Zody M.C."/>
            <person name="Baldwin J."/>
            <person name="Bloom T."/>
            <person name="Chin C.W."/>
            <person name="Heiman D."/>
            <person name="Nicol R."/>
            <person name="Nusbaum C."/>
            <person name="Young S."/>
            <person name="Wilkinson J."/>
            <person name="Worley K.C."/>
            <person name="Kovar C.L."/>
            <person name="Muzny D.M."/>
            <person name="Gibbs R.A."/>
            <person name="Cree A."/>
            <person name="Dihn H.H."/>
            <person name="Fowler G."/>
            <person name="Jhangiani S."/>
            <person name="Joshi V."/>
            <person name="Lee S."/>
            <person name="Lewis L.R."/>
            <person name="Nazareth L.V."/>
            <person name="Okwuonu G."/>
            <person name="Santibanez J."/>
            <person name="Warren W.C."/>
            <person name="Mardis E.R."/>
            <person name="Weinstock G.M."/>
            <person name="Wilson R.K."/>
            <person name="Delehaunty K."/>
            <person name="Dooling D."/>
            <person name="Fronik C."/>
            <person name="Fulton L."/>
            <person name="Fulton B."/>
            <person name="Graves T."/>
            <person name="Minx P."/>
            <person name="Sodergren E."/>
            <person name="Birney E."/>
            <person name="Margulies E.H."/>
            <person name="Herrero J."/>
            <person name="Green E.D."/>
            <person name="Haussler D."/>
            <person name="Siepel A."/>
            <person name="Goldman N."/>
            <person name="Pollard K.S."/>
            <person name="Pedersen J.S."/>
            <person name="Lander E.S."/>
            <person name="Kellis M."/>
        </authorList>
    </citation>
    <scope>NUCLEOTIDE SEQUENCE [LARGE SCALE GENOMIC DNA]</scope>
    <source>
        <strain evidence="2 3">Thorbecke inbred</strain>
    </source>
</reference>
<keyword evidence="3" id="KW-1185">Reference proteome</keyword>
<dbReference type="EMBL" id="AAGW02007997">
    <property type="status" value="NOT_ANNOTATED_CDS"/>
    <property type="molecule type" value="Genomic_DNA"/>
</dbReference>
<dbReference type="AlphaFoldDB" id="A0A5F9CRC0"/>
<dbReference type="SMR" id="A0A5F9CRC0"/>
<evidence type="ECO:0000313" key="3">
    <source>
        <dbReference type="Proteomes" id="UP000001811"/>
    </source>
</evidence>
<dbReference type="Bgee" id="ENSOCUG00000036574">
    <property type="expression patterns" value="Expressed in autopod skin and 6 other cell types or tissues"/>
</dbReference>
<dbReference type="GeneTree" id="ENSGT01100000263754"/>
<dbReference type="InterPro" id="IPR011029">
    <property type="entry name" value="DEATH-like_dom_sf"/>
</dbReference>
<dbReference type="Ensembl" id="ENSOCUT00000061489.1">
    <property type="protein sequence ID" value="ENSOCUP00000036187.1"/>
    <property type="gene ID" value="ENSOCUG00000036574.1"/>
</dbReference>
<dbReference type="SUPFAM" id="SSF47986">
    <property type="entry name" value="DEATH domain"/>
    <property type="match status" value="1"/>
</dbReference>
<proteinExistence type="predicted"/>
<name>A0A5F9CRC0_RABIT</name>
<evidence type="ECO:0000313" key="2">
    <source>
        <dbReference type="Ensembl" id="ENSOCUP00000036187.1"/>
    </source>
</evidence>
<dbReference type="Proteomes" id="UP000001811">
    <property type="component" value="Chromosome 1"/>
</dbReference>
<evidence type="ECO:0000259" key="1">
    <source>
        <dbReference type="PROSITE" id="PS50824"/>
    </source>
</evidence>
<dbReference type="Gene3D" id="1.10.533.10">
    <property type="entry name" value="Death Domain, Fas"/>
    <property type="match status" value="1"/>
</dbReference>
<feature type="domain" description="Pyrin" evidence="1">
    <location>
        <begin position="1"/>
        <end position="94"/>
    </location>
</feature>
<dbReference type="PROSITE" id="PS50824">
    <property type="entry name" value="DAPIN"/>
    <property type="match status" value="1"/>
</dbReference>
<dbReference type="InterPro" id="IPR004020">
    <property type="entry name" value="DAPIN"/>
</dbReference>
<protein>
    <recommendedName>
        <fullName evidence="1">Pyrin domain-containing protein</fullName>
    </recommendedName>
</protein>
<organism evidence="2 3">
    <name type="scientific">Oryctolagus cuniculus</name>
    <name type="common">Rabbit</name>
    <dbReference type="NCBI Taxonomy" id="9986"/>
    <lineage>
        <taxon>Eukaryota</taxon>
        <taxon>Metazoa</taxon>
        <taxon>Chordata</taxon>
        <taxon>Craniata</taxon>
        <taxon>Vertebrata</taxon>
        <taxon>Euteleostomi</taxon>
        <taxon>Mammalia</taxon>
        <taxon>Eutheria</taxon>
        <taxon>Euarchontoglires</taxon>
        <taxon>Glires</taxon>
        <taxon>Lagomorpha</taxon>
        <taxon>Leporidae</taxon>
        <taxon>Oryctolagus</taxon>
    </lineage>
</organism>
<reference evidence="2" key="2">
    <citation type="submission" date="2025-08" db="UniProtKB">
        <authorList>
            <consortium name="Ensembl"/>
        </authorList>
    </citation>
    <scope>IDENTIFICATION</scope>
    <source>
        <strain evidence="2">Thorbecke</strain>
    </source>
</reference>
<reference evidence="2" key="3">
    <citation type="submission" date="2025-09" db="UniProtKB">
        <authorList>
            <consortium name="Ensembl"/>
        </authorList>
    </citation>
    <scope>IDENTIFICATION</scope>
    <source>
        <strain evidence="2">Thorbecke</strain>
    </source>
</reference>
<sequence>MALYKMAREQLANSLQELVDEELKKFKSKLTYVKLKKRINNIPKGKIIDADSEDLAEILVQHYGSDYAVKVVLKVLKKIDQRSLAEILHHEIKGESIQM</sequence>
<dbReference type="Pfam" id="PF02758">
    <property type="entry name" value="PYRIN"/>
    <property type="match status" value="1"/>
</dbReference>
<dbReference type="SMART" id="SM01289">
    <property type="entry name" value="PYRIN"/>
    <property type="match status" value="1"/>
</dbReference>